<gene>
    <name evidence="2" type="ORF">LX15_001388</name>
</gene>
<reference evidence="2 3" key="1">
    <citation type="submission" date="2022-06" db="EMBL/GenBank/DDBJ databases">
        <title>Genomic Encyclopedia of Archaeal and Bacterial Type Strains, Phase II (KMG-II): from individual species to whole genera.</title>
        <authorList>
            <person name="Goeker M."/>
        </authorList>
    </citation>
    <scope>NUCLEOTIDE SEQUENCE [LARGE SCALE GENOMIC DNA]</scope>
    <source>
        <strain evidence="2 3">DSM 40477</strain>
    </source>
</reference>
<organism evidence="2 3">
    <name type="scientific">Streptoalloteichus tenebrarius (strain ATCC 17920 / DSM 40477 / JCM 4838 / CBS 697.72 / NBRC 16177 / NCIMB 11028 / NRRL B-12390 / A12253. 1 / ISP 5477)</name>
    <name type="common">Streptomyces tenebrarius</name>
    <dbReference type="NCBI Taxonomy" id="1933"/>
    <lineage>
        <taxon>Bacteria</taxon>
        <taxon>Bacillati</taxon>
        <taxon>Actinomycetota</taxon>
        <taxon>Actinomycetes</taxon>
        <taxon>Pseudonocardiales</taxon>
        <taxon>Pseudonocardiaceae</taxon>
        <taxon>Streptoalloteichus</taxon>
    </lineage>
</organism>
<dbReference type="Proteomes" id="UP001205311">
    <property type="component" value="Unassembled WGS sequence"/>
</dbReference>
<accession>A0ABT1HQA5</accession>
<dbReference type="RefSeq" id="WP_253668653.1">
    <property type="nucleotide sequence ID" value="NZ_JAMTCP010000005.1"/>
</dbReference>
<evidence type="ECO:0000313" key="3">
    <source>
        <dbReference type="Proteomes" id="UP001205311"/>
    </source>
</evidence>
<name>A0ABT1HQA5_STRSD</name>
<sequence length="107" mass="12723">MPWSYWHRIELYRIDRGQRVLMRSQEVDDHGPYVCRGVEEWAQIVAEDYLWRWELPHGRWLVVVWRLGSDQGGRGTPEKLCEVQFTWSGPPEDPATRQGLSEARERS</sequence>
<keyword evidence="3" id="KW-1185">Reference proteome</keyword>
<comment type="caution">
    <text evidence="2">The sequence shown here is derived from an EMBL/GenBank/DDBJ whole genome shotgun (WGS) entry which is preliminary data.</text>
</comment>
<evidence type="ECO:0000313" key="2">
    <source>
        <dbReference type="EMBL" id="MCP2257702.1"/>
    </source>
</evidence>
<evidence type="ECO:0000256" key="1">
    <source>
        <dbReference type="SAM" id="MobiDB-lite"/>
    </source>
</evidence>
<protein>
    <submittedName>
        <fullName evidence="2">Uncharacterized protein</fullName>
    </submittedName>
</protein>
<feature type="region of interest" description="Disordered" evidence="1">
    <location>
        <begin position="85"/>
        <end position="107"/>
    </location>
</feature>
<proteinExistence type="predicted"/>
<dbReference type="EMBL" id="JAMTCP010000005">
    <property type="protein sequence ID" value="MCP2257702.1"/>
    <property type="molecule type" value="Genomic_DNA"/>
</dbReference>